<evidence type="ECO:0000256" key="3">
    <source>
        <dbReference type="ARBA" id="ARBA00022692"/>
    </source>
</evidence>
<dbReference type="AlphaFoldDB" id="A0A0M5JC40"/>
<evidence type="ECO:0000256" key="5">
    <source>
        <dbReference type="ARBA" id="ARBA00023136"/>
    </source>
</evidence>
<sequence length="211" mass="22606">MSRGKLLVANLIGLIVILALIAGGVYFYYQNSSFVKTDEAHVQGDRTQIVASAAGVLNDWNMNEGDKVSKDDKIAKVKSESGSQDVKTISDGTIVKNEAQDGQLVQAGQALAEVIDMDNLYVTANIKETDLSEIEVNDKVDVTVDGDPGSTFEGTVEKIGYATNSTFDLLPQTNASGNYTKTTQKVQVKISISNPSDKVLPGMNASVKIEK</sequence>
<evidence type="ECO:0000313" key="10">
    <source>
        <dbReference type="Proteomes" id="UP000067625"/>
    </source>
</evidence>
<accession>A0A0M5JC40</accession>
<comment type="subcellular location">
    <subcellularLocation>
        <location evidence="1">Membrane</location>
        <topology evidence="1">Single-pass membrane protein</topology>
    </subcellularLocation>
</comment>
<evidence type="ECO:0000256" key="6">
    <source>
        <dbReference type="SAM" id="Phobius"/>
    </source>
</evidence>
<dbReference type="EMBL" id="CP012600">
    <property type="protein sequence ID" value="ALC82481.1"/>
    <property type="molecule type" value="Genomic_DNA"/>
</dbReference>
<dbReference type="PANTHER" id="PTHR30386:SF26">
    <property type="entry name" value="TRANSPORT PROTEIN COMB"/>
    <property type="match status" value="1"/>
</dbReference>
<evidence type="ECO:0000256" key="1">
    <source>
        <dbReference type="ARBA" id="ARBA00004167"/>
    </source>
</evidence>
<dbReference type="PATRIC" id="fig|1441095.3.peg.2957"/>
<dbReference type="Pfam" id="PF25997">
    <property type="entry name" value="BSH_YhbJ"/>
    <property type="match status" value="1"/>
</dbReference>
<keyword evidence="5 6" id="KW-0472">Membrane</keyword>
<dbReference type="Pfam" id="PF25990">
    <property type="entry name" value="Beta-barrel_YknX"/>
    <property type="match status" value="1"/>
</dbReference>
<keyword evidence="10" id="KW-1185">Reference proteome</keyword>
<dbReference type="GO" id="GO:0055085">
    <property type="term" value="P:transmembrane transport"/>
    <property type="evidence" value="ECO:0007669"/>
    <property type="project" value="InterPro"/>
</dbReference>
<evidence type="ECO:0000259" key="8">
    <source>
        <dbReference type="Pfam" id="PF25997"/>
    </source>
</evidence>
<evidence type="ECO:0000256" key="4">
    <source>
        <dbReference type="ARBA" id="ARBA00022989"/>
    </source>
</evidence>
<feature type="transmembrane region" description="Helical" evidence="6">
    <location>
        <begin position="7"/>
        <end position="29"/>
    </location>
</feature>
<dbReference type="InterPro" id="IPR058636">
    <property type="entry name" value="Beta-barrel_YknX"/>
</dbReference>
<evidence type="ECO:0000313" key="9">
    <source>
        <dbReference type="EMBL" id="ALC82481.1"/>
    </source>
</evidence>
<dbReference type="SUPFAM" id="SSF51230">
    <property type="entry name" value="Single hybrid motif"/>
    <property type="match status" value="1"/>
</dbReference>
<dbReference type="InterPro" id="IPR058635">
    <property type="entry name" value="BSH_YhbJ"/>
</dbReference>
<feature type="domain" description="YhbJ barrel-sandwich hybrid" evidence="8">
    <location>
        <begin position="47"/>
        <end position="116"/>
    </location>
</feature>
<evidence type="ECO:0000256" key="2">
    <source>
        <dbReference type="ARBA" id="ARBA00009477"/>
    </source>
</evidence>
<reference evidence="10" key="1">
    <citation type="submission" date="2015-08" db="EMBL/GenBank/DDBJ databases">
        <title>Genome sequencing project for genomic taxonomy and phylogenomics of Bacillus-like bacteria.</title>
        <authorList>
            <person name="Liu B."/>
            <person name="Wang J."/>
            <person name="Zhu Y."/>
            <person name="Liu G."/>
            <person name="Chen Q."/>
            <person name="Chen Z."/>
            <person name="Lan J."/>
            <person name="Che J."/>
            <person name="Ge C."/>
            <person name="Shi H."/>
            <person name="Pan Z."/>
            <person name="Liu X."/>
        </authorList>
    </citation>
    <scope>NUCLEOTIDE SEQUENCE [LARGE SCALE GENOMIC DNA]</scope>
    <source>
        <strain evidence="10">FJAT-4402</strain>
    </source>
</reference>
<dbReference type="InterPro" id="IPR050739">
    <property type="entry name" value="MFP"/>
</dbReference>
<reference evidence="9 10" key="2">
    <citation type="journal article" date="2016" name="Int. J. Syst. Evol. Microbiol.">
        <title>Bacillus gobiensis sp. nov., isolated from a soil sample.</title>
        <authorList>
            <person name="Liu B."/>
            <person name="Liu G.H."/>
            <person name="Cetin S."/>
            <person name="Schumann P."/>
            <person name="Pan Z.Z."/>
            <person name="Chen Q.Q."/>
        </authorList>
    </citation>
    <scope>NUCLEOTIDE SEQUENCE [LARGE SCALE GENOMIC DNA]</scope>
    <source>
        <strain evidence="9 10">FJAT-4402</strain>
    </source>
</reference>
<name>A0A0M5JC40_9BACI</name>
<protein>
    <submittedName>
        <fullName evidence="9">Transporter</fullName>
    </submittedName>
</protein>
<dbReference type="InterPro" id="IPR011053">
    <property type="entry name" value="Single_hybrid_motif"/>
</dbReference>
<keyword evidence="4 6" id="KW-1133">Transmembrane helix</keyword>
<dbReference type="Proteomes" id="UP000067625">
    <property type="component" value="Chromosome"/>
</dbReference>
<organism evidence="9 10">
    <name type="scientific">Bacillus gobiensis</name>
    <dbReference type="NCBI Taxonomy" id="1441095"/>
    <lineage>
        <taxon>Bacteria</taxon>
        <taxon>Bacillati</taxon>
        <taxon>Bacillota</taxon>
        <taxon>Bacilli</taxon>
        <taxon>Bacillales</taxon>
        <taxon>Bacillaceae</taxon>
        <taxon>Bacillus</taxon>
    </lineage>
</organism>
<dbReference type="OrthoDB" id="9811754at2"/>
<proteinExistence type="inferred from homology"/>
<feature type="domain" description="YknX-like beta-barrel" evidence="7">
    <location>
        <begin position="121"/>
        <end position="209"/>
    </location>
</feature>
<dbReference type="Gene3D" id="2.40.30.170">
    <property type="match status" value="1"/>
</dbReference>
<keyword evidence="3 6" id="KW-0812">Transmembrane</keyword>
<comment type="similarity">
    <text evidence="2">Belongs to the membrane fusion protein (MFP) (TC 8.A.1) family.</text>
</comment>
<dbReference type="STRING" id="1441095.AM592_13475"/>
<dbReference type="PANTHER" id="PTHR30386">
    <property type="entry name" value="MEMBRANE FUSION SUBUNIT OF EMRAB-TOLC MULTIDRUG EFFLUX PUMP"/>
    <property type="match status" value="1"/>
</dbReference>
<dbReference type="RefSeq" id="WP_053604272.1">
    <property type="nucleotide sequence ID" value="NZ_CP012600.1"/>
</dbReference>
<gene>
    <name evidence="9" type="ORF">AM592_13475</name>
</gene>
<evidence type="ECO:0000259" key="7">
    <source>
        <dbReference type="Pfam" id="PF25990"/>
    </source>
</evidence>
<dbReference type="GO" id="GO:0016020">
    <property type="term" value="C:membrane"/>
    <property type="evidence" value="ECO:0007669"/>
    <property type="project" value="UniProtKB-SubCell"/>
</dbReference>